<evidence type="ECO:0000313" key="4">
    <source>
        <dbReference type="EMBL" id="MBV0915212.1"/>
    </source>
</evidence>
<dbReference type="PANTHER" id="PTHR11575">
    <property type="entry name" value="5'-NUCLEOTIDASE-RELATED"/>
    <property type="match status" value="1"/>
</dbReference>
<accession>A0ABS6M5V1</accession>
<dbReference type="Proteomes" id="UP000751196">
    <property type="component" value="Unassembled WGS sequence"/>
</dbReference>
<dbReference type="PANTHER" id="PTHR11575:SF23">
    <property type="entry name" value="5-NUCLEOTIDASE FAMILY PROTEIN"/>
    <property type="match status" value="1"/>
</dbReference>
<dbReference type="PIRSF" id="PIRSF036361">
    <property type="entry name" value="YunD"/>
    <property type="match status" value="1"/>
</dbReference>
<dbReference type="PROSITE" id="PS00785">
    <property type="entry name" value="5_NUCLEOTIDASE_1"/>
    <property type="match status" value="1"/>
</dbReference>
<dbReference type="Pfam" id="PF00149">
    <property type="entry name" value="Metallophos"/>
    <property type="match status" value="1"/>
</dbReference>
<evidence type="ECO:0000313" key="5">
    <source>
        <dbReference type="Proteomes" id="UP000751196"/>
    </source>
</evidence>
<organism evidence="4 5">
    <name type="scientific">Apilactobacillus waqarii</name>
    <dbReference type="NCBI Taxonomy" id="2851006"/>
    <lineage>
        <taxon>Bacteria</taxon>
        <taxon>Bacillati</taxon>
        <taxon>Bacillota</taxon>
        <taxon>Bacilli</taxon>
        <taxon>Lactobacillales</taxon>
        <taxon>Lactobacillaceae</taxon>
        <taxon>Apilactobacillus</taxon>
    </lineage>
</organism>
<keyword evidence="1" id="KW-0732">Signal</keyword>
<keyword evidence="5" id="KW-1185">Reference proteome</keyword>
<gene>
    <name evidence="4" type="ORF">KTJ72_04805</name>
</gene>
<evidence type="ECO:0000259" key="2">
    <source>
        <dbReference type="Pfam" id="PF00149"/>
    </source>
</evidence>
<feature type="domain" description="5'-Nucleotidase C-terminal" evidence="3">
    <location>
        <begin position="335"/>
        <end position="452"/>
    </location>
</feature>
<dbReference type="Pfam" id="PF02872">
    <property type="entry name" value="5_nucleotid_C"/>
    <property type="match status" value="1"/>
</dbReference>
<dbReference type="InterPro" id="IPR004843">
    <property type="entry name" value="Calcineurin-like_PHP"/>
</dbReference>
<dbReference type="InterPro" id="IPR008334">
    <property type="entry name" value="5'-Nucleotdase_C"/>
</dbReference>
<dbReference type="InterPro" id="IPR011240">
    <property type="entry name" value="Pesterase_YunD"/>
</dbReference>
<feature type="domain" description="Calcineurin-like phosphoesterase" evidence="2">
    <location>
        <begin position="40"/>
        <end position="238"/>
    </location>
</feature>
<sequence>MRSHSVLRLVNRIFLRWWNKRKLILPKDDEEEVSLEKIAILHTNDLHSHFENWPRIKRYLISEKQKLEKAGYFVITVDLGDALDRADPLTDATDGKANVELLNEIGYDAATIGNNEGLTNSKDQLNHLYDAANFDVVLGNIVDSDTKKRPDWAHETKMINTPGGNHIKIYGLTAPYQSTYTLEGWTPIDDQEKIPELLDNDNDDEVLVLLSHLGVTQDRLIAKKFPRFDVIIGSHTHHLFEHGERDNQSLLAAAGKYGYYVGKVTLEVDDDHVINSEASVVKTSDLPVEPEDSKWLDALEKRGQDILAQSKVAKLDEKMDNGLRGKPRMVSEFLSAMKEKAGTKAAIVNNGLFLHALPKGIVDKNQLHQILPHSMHVTKTTLSGSDLWRMVMEMQKNWKFLIAYEQKGMGFRGKYFGQLNYDGIDVDDQNNVYFDGKLIDFNQTYEIALLDHYIFIPFFPTVAIKGDNNILYDQTLREVFASYLSKKYPLE</sequence>
<evidence type="ECO:0000259" key="3">
    <source>
        <dbReference type="Pfam" id="PF02872"/>
    </source>
</evidence>
<reference evidence="4 5" key="1">
    <citation type="submission" date="2021-06" db="EMBL/GenBank/DDBJ databases">
        <title>Draft genome sequence of a glucan synthesizing Apilactobacillus waqareii isolate HBW1.</title>
        <authorList>
            <person name="Anwar M.A."/>
        </authorList>
    </citation>
    <scope>NUCLEOTIDE SEQUENCE [LARGE SCALE GENOMIC DNA]</scope>
    <source>
        <strain evidence="4 5">HBW1</strain>
    </source>
</reference>
<comment type="caution">
    <text evidence="4">The sequence shown here is derived from an EMBL/GenBank/DDBJ whole genome shotgun (WGS) entry which is preliminary data.</text>
</comment>
<name>A0ABS6M5V1_9LACO</name>
<proteinExistence type="predicted"/>
<evidence type="ECO:0000256" key="1">
    <source>
        <dbReference type="ARBA" id="ARBA00022729"/>
    </source>
</evidence>
<dbReference type="EMBL" id="JAHQYH010000005">
    <property type="protein sequence ID" value="MBV0915212.1"/>
    <property type="molecule type" value="Genomic_DNA"/>
</dbReference>
<protein>
    <submittedName>
        <fullName evidence="4">5'-nucleotidase C-terminal domain-containing protein</fullName>
    </submittedName>
</protein>
<dbReference type="InterPro" id="IPR006146">
    <property type="entry name" value="5'-Nucleotdase_CS"/>
</dbReference>
<dbReference type="InterPro" id="IPR006179">
    <property type="entry name" value="5_nucleotidase/apyrase"/>
</dbReference>
<dbReference type="CDD" id="cd00845">
    <property type="entry name" value="MPP_UshA_N_like"/>
    <property type="match status" value="1"/>
</dbReference>